<dbReference type="AlphaFoldDB" id="A0A7X5XSV5"/>
<dbReference type="EMBL" id="JAATIT010000003">
    <property type="protein sequence ID" value="NJB90700.1"/>
    <property type="molecule type" value="Genomic_DNA"/>
</dbReference>
<dbReference type="InterPro" id="IPR047800">
    <property type="entry name" value="SWFGD_dom"/>
</dbReference>
<reference evidence="3 4" key="1">
    <citation type="submission" date="2020-03" db="EMBL/GenBank/DDBJ databases">
        <title>Genomic Encyclopedia of Type Strains, Phase IV (KMG-IV): sequencing the most valuable type-strain genomes for metagenomic binning, comparative biology and taxonomic classification.</title>
        <authorList>
            <person name="Goeker M."/>
        </authorList>
    </citation>
    <scope>NUCLEOTIDE SEQUENCE [LARGE SCALE GENOMIC DNA]</scope>
    <source>
        <strain evidence="3 4">DSM 25229</strain>
    </source>
</reference>
<evidence type="ECO:0000256" key="1">
    <source>
        <dbReference type="SAM" id="MobiDB-lite"/>
    </source>
</evidence>
<feature type="compositionally biased region" description="Basic and acidic residues" evidence="1">
    <location>
        <begin position="51"/>
        <end position="81"/>
    </location>
</feature>
<evidence type="ECO:0000313" key="4">
    <source>
        <dbReference type="Proteomes" id="UP000535078"/>
    </source>
</evidence>
<comment type="caution">
    <text evidence="3">The sequence shown here is derived from an EMBL/GenBank/DDBJ whole genome shotgun (WGS) entry which is preliminary data.</text>
</comment>
<dbReference type="Proteomes" id="UP000535078">
    <property type="component" value="Unassembled WGS sequence"/>
</dbReference>
<dbReference type="InterPro" id="IPR007055">
    <property type="entry name" value="BON_dom"/>
</dbReference>
<feature type="region of interest" description="Disordered" evidence="1">
    <location>
        <begin position="1"/>
        <end position="128"/>
    </location>
</feature>
<name>A0A7X5XSV5_9SPHN</name>
<feature type="domain" description="BON" evidence="2">
    <location>
        <begin position="209"/>
        <end position="277"/>
    </location>
</feature>
<keyword evidence="4" id="KW-1185">Reference proteome</keyword>
<sequence>MERQTNRDRGDRDENSDRDTQSGPLHNWESNRDDDGGYAYGGYPEAGFGPRETRRYGDHGRSGRERTERGHYSAERPRDYAGNDWNRTYGARRYWDDEQRYGERDERDEKDRYRSSRDRESRDREDRQSAWTYMGYADPYGWPTYIPYGAADFGRSTYDRAGYSPRGRHDRGFFERAGDEVLSWFGDEDAQRRRERDHRGRGPADYVRSDDRIREDVNDRLTEDYWLDASHIGVTVSGGEVTLDGAVDGKRAKRHAEDIADDVTGVKHVQNNLRVDSTSFAPQGS</sequence>
<evidence type="ECO:0000313" key="3">
    <source>
        <dbReference type="EMBL" id="NJB90700.1"/>
    </source>
</evidence>
<dbReference type="Pfam" id="PF04972">
    <property type="entry name" value="BON"/>
    <property type="match status" value="1"/>
</dbReference>
<dbReference type="PANTHER" id="PTHR34606:SF15">
    <property type="entry name" value="BON DOMAIN-CONTAINING PROTEIN"/>
    <property type="match status" value="1"/>
</dbReference>
<evidence type="ECO:0000259" key="2">
    <source>
        <dbReference type="PROSITE" id="PS50914"/>
    </source>
</evidence>
<accession>A0A7X5XSV5</accession>
<gene>
    <name evidence="3" type="ORF">GGR90_002894</name>
</gene>
<dbReference type="RefSeq" id="WP_167922105.1">
    <property type="nucleotide sequence ID" value="NZ_JAATIT010000003.1"/>
</dbReference>
<feature type="compositionally biased region" description="Basic and acidic residues" evidence="1">
    <location>
        <begin position="1"/>
        <end position="20"/>
    </location>
</feature>
<feature type="compositionally biased region" description="Basic and acidic residues" evidence="1">
    <location>
        <begin position="93"/>
        <end position="128"/>
    </location>
</feature>
<proteinExistence type="predicted"/>
<dbReference type="InterPro" id="IPR014004">
    <property type="entry name" value="Transpt-assoc_nodulatn_dom_bac"/>
</dbReference>
<dbReference type="PANTHER" id="PTHR34606">
    <property type="entry name" value="BON DOMAIN-CONTAINING PROTEIN"/>
    <property type="match status" value="1"/>
</dbReference>
<organism evidence="3 4">
    <name type="scientific">Sphingopyxis italica</name>
    <dbReference type="NCBI Taxonomy" id="1129133"/>
    <lineage>
        <taxon>Bacteria</taxon>
        <taxon>Pseudomonadati</taxon>
        <taxon>Pseudomonadota</taxon>
        <taxon>Alphaproteobacteria</taxon>
        <taxon>Sphingomonadales</taxon>
        <taxon>Sphingomonadaceae</taxon>
        <taxon>Sphingopyxis</taxon>
    </lineage>
</organism>
<dbReference type="SMART" id="SM00749">
    <property type="entry name" value="BON"/>
    <property type="match status" value="1"/>
</dbReference>
<dbReference type="Gene3D" id="3.30.1340.30">
    <property type="match status" value="1"/>
</dbReference>
<dbReference type="NCBIfam" id="NF033157">
    <property type="entry name" value="SWFGD_domain"/>
    <property type="match status" value="1"/>
</dbReference>
<dbReference type="PROSITE" id="PS50914">
    <property type="entry name" value="BON"/>
    <property type="match status" value="1"/>
</dbReference>
<protein>
    <submittedName>
        <fullName evidence="3">Osmotically-inducible protein OsmY</fullName>
    </submittedName>
</protein>
<dbReference type="InterPro" id="IPR051686">
    <property type="entry name" value="Lipoprotein_DolP"/>
</dbReference>
<feature type="compositionally biased region" description="Low complexity" evidence="1">
    <location>
        <begin position="41"/>
        <end position="50"/>
    </location>
</feature>